<evidence type="ECO:0000313" key="2">
    <source>
        <dbReference type="Proteomes" id="UP000664382"/>
    </source>
</evidence>
<dbReference type="RefSeq" id="WP_208098835.1">
    <property type="nucleotide sequence ID" value="NZ_JAGDYM010000017.1"/>
</dbReference>
<dbReference type="AlphaFoldDB" id="A0A939MR67"/>
<gene>
    <name evidence="1" type="ORF">J4H92_14140</name>
</gene>
<evidence type="ECO:0000313" key="1">
    <source>
        <dbReference type="EMBL" id="MBO1903081.1"/>
    </source>
</evidence>
<reference evidence="1" key="1">
    <citation type="submission" date="2021-03" db="EMBL/GenBank/DDBJ databases">
        <title>Leucobacter chromiisoli sp. nov., isolated from chromium-containing soil of chemical plant.</title>
        <authorList>
            <person name="Xu Z."/>
        </authorList>
    </citation>
    <scope>NUCLEOTIDE SEQUENCE</scope>
    <source>
        <strain evidence="1">S27</strain>
    </source>
</reference>
<accession>A0A939MR67</accession>
<sequence length="97" mass="10820">MSTATRWIPVEALADYFTVPLAQLRAELQQRHLLGEVGGALHCTEGQAYLWAQRSYGADEANEMLADFKAFSFSFPESEVTLVEEVTATDGDYPYLI</sequence>
<proteinExistence type="predicted"/>
<dbReference type="EMBL" id="JAGDYM010000017">
    <property type="protein sequence ID" value="MBO1903081.1"/>
    <property type="molecule type" value="Genomic_DNA"/>
</dbReference>
<comment type="caution">
    <text evidence="1">The sequence shown here is derived from an EMBL/GenBank/DDBJ whole genome shotgun (WGS) entry which is preliminary data.</text>
</comment>
<keyword evidence="2" id="KW-1185">Reference proteome</keyword>
<dbReference type="Proteomes" id="UP000664382">
    <property type="component" value="Unassembled WGS sequence"/>
</dbReference>
<organism evidence="1 2">
    <name type="scientific">Leucobacter weissii</name>
    <dbReference type="NCBI Taxonomy" id="1983706"/>
    <lineage>
        <taxon>Bacteria</taxon>
        <taxon>Bacillati</taxon>
        <taxon>Actinomycetota</taxon>
        <taxon>Actinomycetes</taxon>
        <taxon>Micrococcales</taxon>
        <taxon>Microbacteriaceae</taxon>
        <taxon>Leucobacter</taxon>
    </lineage>
</organism>
<protein>
    <submittedName>
        <fullName evidence="1">Uncharacterized protein</fullName>
    </submittedName>
</protein>
<name>A0A939MR67_9MICO</name>